<dbReference type="EMBL" id="JAHLQT010020187">
    <property type="protein sequence ID" value="KAG7168279.1"/>
    <property type="molecule type" value="Genomic_DNA"/>
</dbReference>
<dbReference type="PANTHER" id="PTHR12236">
    <property type="entry name" value="STRUCTURAL CONTITUENT OF CUTICLE"/>
    <property type="match status" value="1"/>
</dbReference>
<sequence length="316" mass="34601">KLLNGGQVPWSLTGSRSLLLSLLHLASRQDGRSLRYINLARPSVDTSLVLPSHLNMVLKVFVIAVLVAVTIADTIPYTPPHPSYNAPAPTGPAQYNFDWSVNDANSGNDYGHNEGRNGYDTQGSYYVQLPDGRLQRVTYTVNGDSGYVAQVEYEASRQDGLSLRYINLARPSVDTSLVLPSHLNMVLKVFVIAVLVAVTIADTIPYTPPHPSYNAPAPTGPAQYNFDWSVNDANSGNDYGHNEGRNGYDTQGSYYVQLPDGRLQRVTYTVNGDSGYVAQVEYEGEAQYSAYQPAPSYQPAPPYRPAPTYTPTPSYN</sequence>
<proteinExistence type="predicted"/>
<evidence type="ECO:0000256" key="2">
    <source>
        <dbReference type="PROSITE-ProRule" id="PRU00497"/>
    </source>
</evidence>
<keyword evidence="1 2" id="KW-0193">Cuticle</keyword>
<gene>
    <name evidence="4" type="ORF">Hamer_G027355</name>
</gene>
<dbReference type="Proteomes" id="UP000747542">
    <property type="component" value="Unassembled WGS sequence"/>
</dbReference>
<protein>
    <submittedName>
        <fullName evidence="4">Pro-resilin-like 168</fullName>
    </submittedName>
</protein>
<accession>A0A8J5KEJ1</accession>
<dbReference type="InterPro" id="IPR051217">
    <property type="entry name" value="Insect_Cuticle_Struc_Prot"/>
</dbReference>
<dbReference type="InterPro" id="IPR000618">
    <property type="entry name" value="Insect_cuticle"/>
</dbReference>
<evidence type="ECO:0000313" key="4">
    <source>
        <dbReference type="EMBL" id="KAG7168279.1"/>
    </source>
</evidence>
<dbReference type="GO" id="GO:0005615">
    <property type="term" value="C:extracellular space"/>
    <property type="evidence" value="ECO:0007669"/>
    <property type="project" value="TreeGrafter"/>
</dbReference>
<evidence type="ECO:0000256" key="3">
    <source>
        <dbReference type="SAM" id="MobiDB-lite"/>
    </source>
</evidence>
<organism evidence="4 5">
    <name type="scientific">Homarus americanus</name>
    <name type="common">American lobster</name>
    <dbReference type="NCBI Taxonomy" id="6706"/>
    <lineage>
        <taxon>Eukaryota</taxon>
        <taxon>Metazoa</taxon>
        <taxon>Ecdysozoa</taxon>
        <taxon>Arthropoda</taxon>
        <taxon>Crustacea</taxon>
        <taxon>Multicrustacea</taxon>
        <taxon>Malacostraca</taxon>
        <taxon>Eumalacostraca</taxon>
        <taxon>Eucarida</taxon>
        <taxon>Decapoda</taxon>
        <taxon>Pleocyemata</taxon>
        <taxon>Astacidea</taxon>
        <taxon>Nephropoidea</taxon>
        <taxon>Nephropidae</taxon>
        <taxon>Homarus</taxon>
    </lineage>
</organism>
<dbReference type="AlphaFoldDB" id="A0A8J5KEJ1"/>
<dbReference type="PROSITE" id="PS51155">
    <property type="entry name" value="CHIT_BIND_RR_2"/>
    <property type="match status" value="2"/>
</dbReference>
<comment type="caution">
    <text evidence="4">The sequence shown here is derived from an EMBL/GenBank/DDBJ whole genome shotgun (WGS) entry which is preliminary data.</text>
</comment>
<keyword evidence="5" id="KW-1185">Reference proteome</keyword>
<feature type="region of interest" description="Disordered" evidence="3">
    <location>
        <begin position="292"/>
        <end position="316"/>
    </location>
</feature>
<dbReference type="GO" id="GO:0031012">
    <property type="term" value="C:extracellular matrix"/>
    <property type="evidence" value="ECO:0007669"/>
    <property type="project" value="TreeGrafter"/>
</dbReference>
<evidence type="ECO:0000313" key="5">
    <source>
        <dbReference type="Proteomes" id="UP000747542"/>
    </source>
</evidence>
<dbReference type="PANTHER" id="PTHR12236:SF79">
    <property type="entry name" value="CUTICULAR PROTEIN 50CB-RELATED"/>
    <property type="match status" value="1"/>
</dbReference>
<evidence type="ECO:0000256" key="1">
    <source>
        <dbReference type="ARBA" id="ARBA00022460"/>
    </source>
</evidence>
<feature type="compositionally biased region" description="Pro residues" evidence="3">
    <location>
        <begin position="296"/>
        <end position="310"/>
    </location>
</feature>
<reference evidence="4" key="1">
    <citation type="journal article" date="2021" name="Sci. Adv.">
        <title>The American lobster genome reveals insights on longevity, neural, and immune adaptations.</title>
        <authorList>
            <person name="Polinski J.M."/>
            <person name="Zimin A.V."/>
            <person name="Clark K.F."/>
            <person name="Kohn A.B."/>
            <person name="Sadowski N."/>
            <person name="Timp W."/>
            <person name="Ptitsyn A."/>
            <person name="Khanna P."/>
            <person name="Romanova D.Y."/>
            <person name="Williams P."/>
            <person name="Greenwood S.J."/>
            <person name="Moroz L.L."/>
            <person name="Walt D.R."/>
            <person name="Bodnar A.G."/>
        </authorList>
    </citation>
    <scope>NUCLEOTIDE SEQUENCE</scope>
    <source>
        <strain evidence="4">GMGI-L3</strain>
    </source>
</reference>
<feature type="non-terminal residue" evidence="4">
    <location>
        <position position="316"/>
    </location>
</feature>
<dbReference type="Pfam" id="PF00379">
    <property type="entry name" value="Chitin_bind_4"/>
    <property type="match status" value="2"/>
</dbReference>
<name>A0A8J5KEJ1_HOMAM</name>
<dbReference type="GO" id="GO:0042302">
    <property type="term" value="F:structural constituent of cuticle"/>
    <property type="evidence" value="ECO:0007669"/>
    <property type="project" value="UniProtKB-UniRule"/>
</dbReference>